<feature type="domain" description="OTU" evidence="3">
    <location>
        <begin position="163"/>
        <end position="289"/>
    </location>
</feature>
<evidence type="ECO:0000313" key="5">
    <source>
        <dbReference type="Proteomes" id="UP000815325"/>
    </source>
</evidence>
<feature type="region of interest" description="Disordered" evidence="2">
    <location>
        <begin position="17"/>
        <end position="43"/>
    </location>
</feature>
<dbReference type="EMBL" id="MU069657">
    <property type="protein sequence ID" value="KAF5836521.1"/>
    <property type="molecule type" value="Genomic_DNA"/>
</dbReference>
<evidence type="ECO:0000256" key="2">
    <source>
        <dbReference type="SAM" id="MobiDB-lite"/>
    </source>
</evidence>
<dbReference type="InterPro" id="IPR050704">
    <property type="entry name" value="Peptidase_C85-like"/>
</dbReference>
<dbReference type="CDD" id="cd22751">
    <property type="entry name" value="OTU_plant_OTU9-like"/>
    <property type="match status" value="1"/>
</dbReference>
<organism evidence="4 5">
    <name type="scientific">Dunaliella salina</name>
    <name type="common">Green alga</name>
    <name type="synonym">Protococcus salinus</name>
    <dbReference type="NCBI Taxonomy" id="3046"/>
    <lineage>
        <taxon>Eukaryota</taxon>
        <taxon>Viridiplantae</taxon>
        <taxon>Chlorophyta</taxon>
        <taxon>core chlorophytes</taxon>
        <taxon>Chlorophyceae</taxon>
        <taxon>CS clade</taxon>
        <taxon>Chlamydomonadales</taxon>
        <taxon>Dunaliellaceae</taxon>
        <taxon>Dunaliella</taxon>
    </lineage>
</organism>
<comment type="similarity">
    <text evidence="1">Belongs to the peptidase C85 family.</text>
</comment>
<feature type="compositionally biased region" description="Low complexity" evidence="2">
    <location>
        <begin position="32"/>
        <end position="43"/>
    </location>
</feature>
<dbReference type="Pfam" id="PF02338">
    <property type="entry name" value="OTU"/>
    <property type="match status" value="1"/>
</dbReference>
<evidence type="ECO:0000256" key="1">
    <source>
        <dbReference type="ARBA" id="ARBA00010407"/>
    </source>
</evidence>
<feature type="region of interest" description="Disordered" evidence="2">
    <location>
        <begin position="92"/>
        <end position="123"/>
    </location>
</feature>
<dbReference type="SUPFAM" id="SSF54001">
    <property type="entry name" value="Cysteine proteinases"/>
    <property type="match status" value="1"/>
</dbReference>
<evidence type="ECO:0000313" key="4">
    <source>
        <dbReference type="EMBL" id="KAF5836521.1"/>
    </source>
</evidence>
<gene>
    <name evidence="4" type="ORF">DUNSADRAFT_5852</name>
</gene>
<dbReference type="Proteomes" id="UP000815325">
    <property type="component" value="Unassembled WGS sequence"/>
</dbReference>
<protein>
    <recommendedName>
        <fullName evidence="3">OTU domain-containing protein</fullName>
    </recommendedName>
</protein>
<dbReference type="InterPro" id="IPR038765">
    <property type="entry name" value="Papain-like_cys_pep_sf"/>
</dbReference>
<dbReference type="InterPro" id="IPR003323">
    <property type="entry name" value="OTU_dom"/>
</dbReference>
<dbReference type="PANTHER" id="PTHR12419:SF111">
    <property type="entry name" value="OVARIAN TUMOR DOMAIN-CONTAINING DEUBIQUITINATING ENZYME 9"/>
    <property type="match status" value="1"/>
</dbReference>
<name>A0ABQ7GPJ6_DUNSA</name>
<evidence type="ECO:0000259" key="3">
    <source>
        <dbReference type="PROSITE" id="PS50802"/>
    </source>
</evidence>
<dbReference type="PROSITE" id="PS50802">
    <property type="entry name" value="OTU"/>
    <property type="match status" value="1"/>
</dbReference>
<accession>A0ABQ7GPJ6</accession>
<dbReference type="PANTHER" id="PTHR12419">
    <property type="entry name" value="OTU DOMAIN CONTAINING PROTEIN"/>
    <property type="match status" value="1"/>
</dbReference>
<reference evidence="4" key="1">
    <citation type="submission" date="2017-08" db="EMBL/GenBank/DDBJ databases">
        <authorList>
            <person name="Polle J.E."/>
            <person name="Barry K."/>
            <person name="Cushman J."/>
            <person name="Schmutz J."/>
            <person name="Tran D."/>
            <person name="Hathwaick L.T."/>
            <person name="Yim W.C."/>
            <person name="Jenkins J."/>
            <person name="Mckie-Krisberg Z.M."/>
            <person name="Prochnik S."/>
            <person name="Lindquist E."/>
            <person name="Dockter R.B."/>
            <person name="Adam C."/>
            <person name="Molina H."/>
            <person name="Bunkerborg J."/>
            <person name="Jin E."/>
            <person name="Buchheim M."/>
            <person name="Magnuson J."/>
        </authorList>
    </citation>
    <scope>NUCLEOTIDE SEQUENCE</scope>
    <source>
        <strain evidence="4">CCAP 19/18</strain>
    </source>
</reference>
<dbReference type="Gene3D" id="3.90.70.80">
    <property type="match status" value="1"/>
</dbReference>
<sequence>MSSYNPYLTFDVNALAFGQPNEPHSRPQHGHSSTQISSISDDQAIAEAIFQSEQESLEQEQRWSQLKLQQQLQQEQQWQRRSLQTWEQLPSPDELEAGFSSPDYGSDGPPSPNYHHSKSKQELVTQRLASVPSHQLLLAENLQLEPSPNSRAVVLQRVREYGFLEKEVKGDGNCQFRALSDQLYGDPQHHKHVRHRVVGQLRSKPNLYAPFVNNQPSFSAYVSEMSKPGTWGDNVTLQAAADYFGLKIYVITSFKDRYVVVIEPAQQKHSRLLYLSFWAETHYNSLYFSEDKHLMYKSPKKVLGSKKLGRLVHQPQN</sequence>
<keyword evidence="5" id="KW-1185">Reference proteome</keyword>
<proteinExistence type="inferred from homology"/>
<comment type="caution">
    <text evidence="4">The sequence shown here is derived from an EMBL/GenBank/DDBJ whole genome shotgun (WGS) entry which is preliminary data.</text>
</comment>